<dbReference type="AlphaFoldDB" id="A0A5C7BDK9"/>
<sequence length="686" mass="78183">MLKSSYFVLLLSLVSFFGYGQNNGLFCDQIIALKRTIKINHYQPKVVDDSLSTHVFDLFLNSLDEDKRLFTKSDVAQFEHDRFTLDDYINTGSCEFINNYTTILSARLEDTKRVISNIETEDFDYTGKDTLIFKPETTFKYFNNDEALKNYWSKRLRYNILYTLVENDSVLEHIKNDFKALESALKPKVIQKELCKLEELKNRLGSVDNFVKEAFLNAYLHYQDPNSSFFNASEKEMFVNALSNDQLSFGIITSKNDDGDIIIVHITPGSAAFNNVDIEVNDVIKSLSTNMKTLETYCVSDEDVLAFTSDQNHNTITFKIKKQNGTLQNIELTKTKTKTEENTVFGYIIEDKSKVGYISIPSFYSDLESPNGLGLANDVAKELYKLQKENIAGLILDLRFNGGGSMKEAADLSGMFINRGPLSILRYSNGETYTINDMNRGALFTKPIVVLVNNYSASASEFFAASMQDYNRAVMIGSATHGKASAQVIIPIDTNEALGFSKMTVEKFYRVTGKSHQAQGVIPDIILPNLYDGFNTQEEFIAYALKNDSIAGIQNFPKLKKLPIEQLKKKSLSRIDNDATFNALKRLNKLIIKNYFELDTEYPLTLDNVYSEMIRYKNQWNTINTPLENHSARFTVKNTEYTKEIISYNDDKKTINQAILKDIKTDIYIEEAQRVLQNLLNLMPQN</sequence>
<dbReference type="SUPFAM" id="SSF52096">
    <property type="entry name" value="ClpP/crotonase"/>
    <property type="match status" value="1"/>
</dbReference>
<dbReference type="GO" id="GO:0030288">
    <property type="term" value="C:outer membrane-bounded periplasmic space"/>
    <property type="evidence" value="ECO:0007669"/>
    <property type="project" value="TreeGrafter"/>
</dbReference>
<dbReference type="STRING" id="1123037.GCA_000425305_00522"/>
<comment type="caution">
    <text evidence="5">The sequence shown here is derived from an EMBL/GenBank/DDBJ whole genome shotgun (WGS) entry which is preliminary data.</text>
</comment>
<evidence type="ECO:0000256" key="1">
    <source>
        <dbReference type="ARBA" id="ARBA00022670"/>
    </source>
</evidence>
<dbReference type="InterPro" id="IPR004447">
    <property type="entry name" value="Peptidase_S41A"/>
</dbReference>
<dbReference type="InterPro" id="IPR005151">
    <property type="entry name" value="Tail-specific_protease"/>
</dbReference>
<dbReference type="RefSeq" id="WP_147230904.1">
    <property type="nucleotide sequence ID" value="NZ_VOSB01000002.1"/>
</dbReference>
<dbReference type="OrthoDB" id="9812068at2"/>
<gene>
    <name evidence="5" type="ORF">ES692_01585</name>
</gene>
<evidence type="ECO:0000313" key="6">
    <source>
        <dbReference type="Proteomes" id="UP000321938"/>
    </source>
</evidence>
<dbReference type="Pfam" id="PF17804">
    <property type="entry name" value="TSP_NTD"/>
    <property type="match status" value="1"/>
</dbReference>
<dbReference type="PANTHER" id="PTHR32060:SF22">
    <property type="entry name" value="CARBOXYL-TERMINAL-PROCESSING PEPTIDASE 3, CHLOROPLASTIC"/>
    <property type="match status" value="1"/>
</dbReference>
<dbReference type="EMBL" id="VOSB01000002">
    <property type="protein sequence ID" value="TXE19977.1"/>
    <property type="molecule type" value="Genomic_DNA"/>
</dbReference>
<proteinExistence type="predicted"/>
<evidence type="ECO:0000313" key="5">
    <source>
        <dbReference type="EMBL" id="TXE19977.1"/>
    </source>
</evidence>
<keyword evidence="6" id="KW-1185">Reference proteome</keyword>
<name>A0A5C7BDK9_9FLAO</name>
<dbReference type="InterPro" id="IPR040573">
    <property type="entry name" value="TSP_N"/>
</dbReference>
<evidence type="ECO:0000256" key="2">
    <source>
        <dbReference type="ARBA" id="ARBA00022801"/>
    </source>
</evidence>
<evidence type="ECO:0000256" key="3">
    <source>
        <dbReference type="ARBA" id="ARBA00022825"/>
    </source>
</evidence>
<dbReference type="InterPro" id="IPR029045">
    <property type="entry name" value="ClpP/crotonase-like_dom_sf"/>
</dbReference>
<dbReference type="PANTHER" id="PTHR32060">
    <property type="entry name" value="TAIL-SPECIFIC PROTEASE"/>
    <property type="match status" value="1"/>
</dbReference>
<dbReference type="CDD" id="cd07560">
    <property type="entry name" value="Peptidase_S41_CPP"/>
    <property type="match status" value="1"/>
</dbReference>
<dbReference type="GO" id="GO:0006508">
    <property type="term" value="P:proteolysis"/>
    <property type="evidence" value="ECO:0007669"/>
    <property type="project" value="UniProtKB-KW"/>
</dbReference>
<feature type="domain" description="Tail specific protease" evidence="4">
    <location>
        <begin position="327"/>
        <end position="528"/>
    </location>
</feature>
<keyword evidence="2" id="KW-0378">Hydrolase</keyword>
<dbReference type="Gene3D" id="3.90.226.10">
    <property type="entry name" value="2-enoyl-CoA Hydratase, Chain A, domain 1"/>
    <property type="match status" value="1"/>
</dbReference>
<evidence type="ECO:0000259" key="4">
    <source>
        <dbReference type="SMART" id="SM00245"/>
    </source>
</evidence>
<reference evidence="5 6" key="1">
    <citation type="submission" date="2019-08" db="EMBL/GenBank/DDBJ databases">
        <title>Genome of Psychroserpens burtonensis ACAM 167.</title>
        <authorList>
            <person name="Bowman J.P."/>
        </authorList>
    </citation>
    <scope>NUCLEOTIDE SEQUENCE [LARGE SCALE GENOMIC DNA]</scope>
    <source>
        <strain evidence="5 6">ACAM 167</strain>
    </source>
</reference>
<dbReference type="GO" id="GO:0007165">
    <property type="term" value="P:signal transduction"/>
    <property type="evidence" value="ECO:0007669"/>
    <property type="project" value="TreeGrafter"/>
</dbReference>
<accession>A0A5C7BDK9</accession>
<dbReference type="Proteomes" id="UP000321938">
    <property type="component" value="Unassembled WGS sequence"/>
</dbReference>
<organism evidence="5 6">
    <name type="scientific">Psychroserpens burtonensis</name>
    <dbReference type="NCBI Taxonomy" id="49278"/>
    <lineage>
        <taxon>Bacteria</taxon>
        <taxon>Pseudomonadati</taxon>
        <taxon>Bacteroidota</taxon>
        <taxon>Flavobacteriia</taxon>
        <taxon>Flavobacteriales</taxon>
        <taxon>Flavobacteriaceae</taxon>
        <taxon>Psychroserpens</taxon>
    </lineage>
</organism>
<keyword evidence="1" id="KW-0645">Protease</keyword>
<dbReference type="SMART" id="SM00245">
    <property type="entry name" value="TSPc"/>
    <property type="match status" value="1"/>
</dbReference>
<dbReference type="Pfam" id="PF03572">
    <property type="entry name" value="Peptidase_S41"/>
    <property type="match status" value="1"/>
</dbReference>
<dbReference type="GO" id="GO:0004175">
    <property type="term" value="F:endopeptidase activity"/>
    <property type="evidence" value="ECO:0007669"/>
    <property type="project" value="TreeGrafter"/>
</dbReference>
<keyword evidence="3" id="KW-0720">Serine protease</keyword>
<protein>
    <recommendedName>
        <fullName evidence="4">Tail specific protease domain-containing protein</fullName>
    </recommendedName>
</protein>
<dbReference type="GO" id="GO:0008236">
    <property type="term" value="F:serine-type peptidase activity"/>
    <property type="evidence" value="ECO:0007669"/>
    <property type="project" value="UniProtKB-KW"/>
</dbReference>